<evidence type="ECO:0000313" key="2">
    <source>
        <dbReference type="EMBL" id="EPQ57126.1"/>
    </source>
</evidence>
<sequence length="260" mass="28535">MILLPLVAIALAFQLLGNVNNLAHRPHRAPGLLRLGIDGRPGDVLIWAPAAIALVAGNIGRPSKDLKSSSVILPMDSVLYPIEDASVPQVFPTLEFYEYEPKLPVDDTPVRSSLTEPAVCTANFVYYYDESSIQDAEATSGLFNISVAAAEGPMEPMNGEEINADDEAIAEDEFEGLDGQQEQLGLLILLFIYLAALATEMSFLEGAGWLIGLLMVMVVVRVALFYIFSMDVIDDLMLKDRDEGWREYCETMLPQEGHVK</sequence>
<evidence type="ECO:0000313" key="3">
    <source>
        <dbReference type="Proteomes" id="UP000030669"/>
    </source>
</evidence>
<dbReference type="GeneID" id="19301572"/>
<proteinExistence type="predicted"/>
<accession>S7QB21</accession>
<protein>
    <submittedName>
        <fullName evidence="2">Uncharacterized protein</fullName>
    </submittedName>
</protein>
<dbReference type="KEGG" id="gtr:GLOTRDRAFT_127499"/>
<reference evidence="2 3" key="1">
    <citation type="journal article" date="2012" name="Science">
        <title>The Paleozoic origin of enzymatic lignin decomposition reconstructed from 31 fungal genomes.</title>
        <authorList>
            <person name="Floudas D."/>
            <person name="Binder M."/>
            <person name="Riley R."/>
            <person name="Barry K."/>
            <person name="Blanchette R.A."/>
            <person name="Henrissat B."/>
            <person name="Martinez A.T."/>
            <person name="Otillar R."/>
            <person name="Spatafora J.W."/>
            <person name="Yadav J.S."/>
            <person name="Aerts A."/>
            <person name="Benoit I."/>
            <person name="Boyd A."/>
            <person name="Carlson A."/>
            <person name="Copeland A."/>
            <person name="Coutinho P.M."/>
            <person name="de Vries R.P."/>
            <person name="Ferreira P."/>
            <person name="Findley K."/>
            <person name="Foster B."/>
            <person name="Gaskell J."/>
            <person name="Glotzer D."/>
            <person name="Gorecki P."/>
            <person name="Heitman J."/>
            <person name="Hesse C."/>
            <person name="Hori C."/>
            <person name="Igarashi K."/>
            <person name="Jurgens J.A."/>
            <person name="Kallen N."/>
            <person name="Kersten P."/>
            <person name="Kohler A."/>
            <person name="Kuees U."/>
            <person name="Kumar T.K.A."/>
            <person name="Kuo A."/>
            <person name="LaButti K."/>
            <person name="Larrondo L.F."/>
            <person name="Lindquist E."/>
            <person name="Ling A."/>
            <person name="Lombard V."/>
            <person name="Lucas S."/>
            <person name="Lundell T."/>
            <person name="Martin R."/>
            <person name="McLaughlin D.J."/>
            <person name="Morgenstern I."/>
            <person name="Morin E."/>
            <person name="Murat C."/>
            <person name="Nagy L.G."/>
            <person name="Nolan M."/>
            <person name="Ohm R.A."/>
            <person name="Patyshakuliyeva A."/>
            <person name="Rokas A."/>
            <person name="Ruiz-Duenas F.J."/>
            <person name="Sabat G."/>
            <person name="Salamov A."/>
            <person name="Samejima M."/>
            <person name="Schmutz J."/>
            <person name="Slot J.C."/>
            <person name="St John F."/>
            <person name="Stenlid J."/>
            <person name="Sun H."/>
            <person name="Sun S."/>
            <person name="Syed K."/>
            <person name="Tsang A."/>
            <person name="Wiebenga A."/>
            <person name="Young D."/>
            <person name="Pisabarro A."/>
            <person name="Eastwood D.C."/>
            <person name="Martin F."/>
            <person name="Cullen D."/>
            <person name="Grigoriev I.V."/>
            <person name="Hibbett D.S."/>
        </authorList>
    </citation>
    <scope>NUCLEOTIDE SEQUENCE [LARGE SCALE GENOMIC DNA]</scope>
    <source>
        <strain evidence="2 3">ATCC 11539</strain>
    </source>
</reference>
<keyword evidence="1" id="KW-1133">Transmembrane helix</keyword>
<dbReference type="HOGENOM" id="CLU_1069801_0_0_1"/>
<dbReference type="AlphaFoldDB" id="S7QB21"/>
<keyword evidence="1" id="KW-0812">Transmembrane</keyword>
<evidence type="ECO:0000256" key="1">
    <source>
        <dbReference type="SAM" id="Phobius"/>
    </source>
</evidence>
<name>S7QB21_GLOTA</name>
<keyword evidence="1" id="KW-0472">Membrane</keyword>
<dbReference type="RefSeq" id="XP_007864274.1">
    <property type="nucleotide sequence ID" value="XM_007866083.1"/>
</dbReference>
<dbReference type="EMBL" id="KB469299">
    <property type="protein sequence ID" value="EPQ57126.1"/>
    <property type="molecule type" value="Genomic_DNA"/>
</dbReference>
<dbReference type="Proteomes" id="UP000030669">
    <property type="component" value="Unassembled WGS sequence"/>
</dbReference>
<organism evidence="2 3">
    <name type="scientific">Gloeophyllum trabeum (strain ATCC 11539 / FP-39264 / Madison 617)</name>
    <name type="common">Brown rot fungus</name>
    <dbReference type="NCBI Taxonomy" id="670483"/>
    <lineage>
        <taxon>Eukaryota</taxon>
        <taxon>Fungi</taxon>
        <taxon>Dikarya</taxon>
        <taxon>Basidiomycota</taxon>
        <taxon>Agaricomycotina</taxon>
        <taxon>Agaricomycetes</taxon>
        <taxon>Gloeophyllales</taxon>
        <taxon>Gloeophyllaceae</taxon>
        <taxon>Gloeophyllum</taxon>
    </lineage>
</organism>
<feature type="transmembrane region" description="Helical" evidence="1">
    <location>
        <begin position="209"/>
        <end position="229"/>
    </location>
</feature>
<gene>
    <name evidence="2" type="ORF">GLOTRDRAFT_127499</name>
</gene>
<keyword evidence="3" id="KW-1185">Reference proteome</keyword>